<feature type="transmembrane region" description="Helical" evidence="1">
    <location>
        <begin position="282"/>
        <end position="303"/>
    </location>
</feature>
<feature type="transmembrane region" description="Helical" evidence="1">
    <location>
        <begin position="91"/>
        <end position="112"/>
    </location>
</feature>
<dbReference type="NCBIfam" id="TIGR03082">
    <property type="entry name" value="Gneg_AbrB_dup"/>
    <property type="match status" value="2"/>
</dbReference>
<dbReference type="InterPro" id="IPR017516">
    <property type="entry name" value="AbrB_dup"/>
</dbReference>
<keyword evidence="1" id="KW-0472">Membrane</keyword>
<feature type="transmembrane region" description="Helical" evidence="1">
    <location>
        <begin position="199"/>
        <end position="220"/>
    </location>
</feature>
<dbReference type="PIRSF" id="PIRSF038991">
    <property type="entry name" value="Protein_AbrB"/>
    <property type="match status" value="1"/>
</dbReference>
<feature type="transmembrane region" description="Helical" evidence="1">
    <location>
        <begin position="227"/>
        <end position="244"/>
    </location>
</feature>
<evidence type="ECO:0000256" key="1">
    <source>
        <dbReference type="SAM" id="Phobius"/>
    </source>
</evidence>
<dbReference type="Pfam" id="PF05145">
    <property type="entry name" value="AbrB"/>
    <property type="match status" value="1"/>
</dbReference>
<dbReference type="GO" id="GO:0016020">
    <property type="term" value="C:membrane"/>
    <property type="evidence" value="ECO:0007669"/>
    <property type="project" value="InterPro"/>
</dbReference>
<name>A0A7X0SK71_9BACL</name>
<evidence type="ECO:0000313" key="2">
    <source>
        <dbReference type="EMBL" id="MBB6731381.1"/>
    </source>
</evidence>
<dbReference type="RefSeq" id="WP_185129057.1">
    <property type="nucleotide sequence ID" value="NZ_JACJVO010000012.1"/>
</dbReference>
<dbReference type="PANTHER" id="PTHR38457:SF1">
    <property type="entry name" value="REGULATOR ABRB-RELATED"/>
    <property type="match status" value="1"/>
</dbReference>
<dbReference type="Proteomes" id="UP000564644">
    <property type="component" value="Unassembled WGS sequence"/>
</dbReference>
<comment type="caution">
    <text evidence="2">The sequence shown here is derived from an EMBL/GenBank/DDBJ whole genome shotgun (WGS) entry which is preliminary data.</text>
</comment>
<dbReference type="InterPro" id="IPR007820">
    <property type="entry name" value="AbrB_fam"/>
</dbReference>
<protein>
    <submittedName>
        <fullName evidence="2">AbrB family transcriptional regulator</fullName>
    </submittedName>
</protein>
<feature type="transmembrane region" description="Helical" evidence="1">
    <location>
        <begin position="12"/>
        <end position="36"/>
    </location>
</feature>
<feature type="transmembrane region" description="Helical" evidence="1">
    <location>
        <begin position="118"/>
        <end position="139"/>
    </location>
</feature>
<feature type="transmembrane region" description="Helical" evidence="1">
    <location>
        <begin position="250"/>
        <end position="270"/>
    </location>
</feature>
<dbReference type="EMBL" id="JACJVO010000012">
    <property type="protein sequence ID" value="MBB6731381.1"/>
    <property type="molecule type" value="Genomic_DNA"/>
</dbReference>
<accession>A0A7X0SK71</accession>
<gene>
    <name evidence="2" type="ORF">H7C18_10735</name>
</gene>
<reference evidence="2 3" key="1">
    <citation type="submission" date="2020-08" db="EMBL/GenBank/DDBJ databases">
        <title>Cohnella phylogeny.</title>
        <authorList>
            <person name="Dunlap C."/>
        </authorList>
    </citation>
    <scope>NUCLEOTIDE SEQUENCE [LARGE SCALE GENOMIC DNA]</scope>
    <source>
        <strain evidence="2 3">CBP 2801</strain>
    </source>
</reference>
<feature type="transmembrane region" description="Helical" evidence="1">
    <location>
        <begin position="56"/>
        <end position="79"/>
    </location>
</feature>
<dbReference type="AlphaFoldDB" id="A0A7X0SK71"/>
<keyword evidence="3" id="KW-1185">Reference proteome</keyword>
<proteinExistence type="predicted"/>
<feature type="transmembrane region" description="Helical" evidence="1">
    <location>
        <begin position="341"/>
        <end position="359"/>
    </location>
</feature>
<evidence type="ECO:0000313" key="3">
    <source>
        <dbReference type="Proteomes" id="UP000564644"/>
    </source>
</evidence>
<keyword evidence="1" id="KW-1133">Transmembrane helix</keyword>
<sequence>MNKQRPSAPVKIVRYLITLVTALIGGGAFTLLNLPIPWLLGPMIAVLIGSNLRREWYAWPGAARNGAMIVVGYTIGLSLTAEALREMAGQLPTMLLMTVLLLLFCAGMAYAVSKLSGGDFLTALMGSVPGGLTQVLILAEETPGVNLTLVTVTQVIRLMMIIICVPLLIFSPLLGLEHDSAAAASAAAAQAASSASADWAALFPNILAFAPICVACAIGGSRIRFPTAYLLGPAFATAIVQLAGLHGPALPSSLTAAAQFAIGSYVGLLLRPGALPRKIRSISLALASGAALVLGALGLGWLLTRLHGVSMATALLSLAPGGMDQMGIIAHEVHADLSMVAGYQLFRTFFIFFLVPPLLRSVIRRATRPKAAGEKI</sequence>
<dbReference type="PANTHER" id="PTHR38457">
    <property type="entry name" value="REGULATOR ABRB-RELATED"/>
    <property type="match status" value="1"/>
</dbReference>
<dbReference type="GO" id="GO:0010468">
    <property type="term" value="P:regulation of gene expression"/>
    <property type="evidence" value="ECO:0007669"/>
    <property type="project" value="InterPro"/>
</dbReference>
<keyword evidence="1" id="KW-0812">Transmembrane</keyword>
<feature type="transmembrane region" description="Helical" evidence="1">
    <location>
        <begin position="146"/>
        <end position="170"/>
    </location>
</feature>
<organism evidence="2 3">
    <name type="scientific">Cohnella zeiphila</name>
    <dbReference type="NCBI Taxonomy" id="2761120"/>
    <lineage>
        <taxon>Bacteria</taxon>
        <taxon>Bacillati</taxon>
        <taxon>Bacillota</taxon>
        <taxon>Bacilli</taxon>
        <taxon>Bacillales</taxon>
        <taxon>Paenibacillaceae</taxon>
        <taxon>Cohnella</taxon>
    </lineage>
</organism>